<sequence length="403" mass="45307">MKRLWRQRLKQHAKGQFKYLQLVFNDHFVLVLVILLGALLYGYSQVVKTLTASWWLAPAMALVFSVLLALGRLATLTEPADATFLLPKSAEFSQYLFKARRYSLLLPCVVLIFATIAALPLLPVLKLSVLTAALPLGVALLLFKDSDLWLQLLAFYPQRVPRWCRRELLLGVAFLALWAGFWWHPAIALAAALVIDLSLRWRLGDLLAAAELMWVPLIAAESRRMGRIYRFYNLFTDVPGLGGGVKRRRYLDGLAKLVPRGLPHTWQWLFVRGFLRRTEFFGLYLRLVVIGALVIALVDQWWLVALLAALFTYMIGFQLLPLYQVYDEIVLTYLYPLPQPQKPQAFKHLLAVLLVIAAVVLAGGAVVSGHFLAAAGALAAGLIVAVLVAWWYLPIRLAKLAAR</sequence>
<keyword evidence="1" id="KW-0812">Transmembrane</keyword>
<keyword evidence="1" id="KW-1133">Transmembrane helix</keyword>
<reference evidence="3" key="1">
    <citation type="journal article" date="2019" name="Int. J. Syst. Evol. Microbiol.">
        <title>The Global Catalogue of Microorganisms (GCM) 10K type strain sequencing project: providing services to taxonomists for standard genome sequencing and annotation.</title>
        <authorList>
            <consortium name="The Broad Institute Genomics Platform"/>
            <consortium name="The Broad Institute Genome Sequencing Center for Infectious Disease"/>
            <person name="Wu L."/>
            <person name="Ma J."/>
        </authorList>
    </citation>
    <scope>NUCLEOTIDE SEQUENCE [LARGE SCALE GENOMIC DNA]</scope>
    <source>
        <strain evidence="3">CCM 8903</strain>
    </source>
</reference>
<name>A0ABW4E4P3_9LACO</name>
<feature type="transmembrane region" description="Helical" evidence="1">
    <location>
        <begin position="371"/>
        <end position="393"/>
    </location>
</feature>
<proteinExistence type="predicted"/>
<dbReference type="Proteomes" id="UP001597252">
    <property type="component" value="Unassembled WGS sequence"/>
</dbReference>
<feature type="transmembrane region" description="Helical" evidence="1">
    <location>
        <begin position="20"/>
        <end position="40"/>
    </location>
</feature>
<gene>
    <name evidence="2" type="ORF">ACFQ5J_02725</name>
</gene>
<dbReference type="EMBL" id="JBHTON010000005">
    <property type="protein sequence ID" value="MFD1484141.1"/>
    <property type="molecule type" value="Genomic_DNA"/>
</dbReference>
<keyword evidence="3" id="KW-1185">Reference proteome</keyword>
<feature type="transmembrane region" description="Helical" evidence="1">
    <location>
        <begin position="168"/>
        <end position="195"/>
    </location>
</feature>
<evidence type="ECO:0000313" key="2">
    <source>
        <dbReference type="EMBL" id="MFD1484141.1"/>
    </source>
</evidence>
<feature type="transmembrane region" description="Helical" evidence="1">
    <location>
        <begin position="102"/>
        <end position="122"/>
    </location>
</feature>
<evidence type="ECO:0000256" key="1">
    <source>
        <dbReference type="SAM" id="Phobius"/>
    </source>
</evidence>
<feature type="transmembrane region" description="Helical" evidence="1">
    <location>
        <begin position="280"/>
        <end position="298"/>
    </location>
</feature>
<organism evidence="2 3">
    <name type="scientific">Lacticaseibacillus baoqingensis</name>
    <dbReference type="NCBI Taxonomy" id="2486013"/>
    <lineage>
        <taxon>Bacteria</taxon>
        <taxon>Bacillati</taxon>
        <taxon>Bacillota</taxon>
        <taxon>Bacilli</taxon>
        <taxon>Lactobacillales</taxon>
        <taxon>Lactobacillaceae</taxon>
        <taxon>Lacticaseibacillus</taxon>
    </lineage>
</organism>
<comment type="caution">
    <text evidence="2">The sequence shown here is derived from an EMBL/GenBank/DDBJ whole genome shotgun (WGS) entry which is preliminary data.</text>
</comment>
<dbReference type="PIRSF" id="PIRSF037259">
    <property type="entry name" value="EcsB_ABC"/>
    <property type="match status" value="1"/>
</dbReference>
<keyword evidence="1" id="KW-0472">Membrane</keyword>
<feature type="transmembrane region" description="Helical" evidence="1">
    <location>
        <begin position="304"/>
        <end position="326"/>
    </location>
</feature>
<feature type="transmembrane region" description="Helical" evidence="1">
    <location>
        <begin position="346"/>
        <end position="365"/>
    </location>
</feature>
<accession>A0ABW4E4P3</accession>
<protein>
    <submittedName>
        <fullName evidence="2">ABC transporter permease</fullName>
    </submittedName>
</protein>
<feature type="transmembrane region" description="Helical" evidence="1">
    <location>
        <begin position="52"/>
        <end position="70"/>
    </location>
</feature>
<evidence type="ECO:0000313" key="3">
    <source>
        <dbReference type="Proteomes" id="UP001597252"/>
    </source>
</evidence>
<feature type="transmembrane region" description="Helical" evidence="1">
    <location>
        <begin position="201"/>
        <end position="220"/>
    </location>
</feature>
<dbReference type="RefSeq" id="WP_125748011.1">
    <property type="nucleotide sequence ID" value="NZ_JBHTON010000005.1"/>
</dbReference>
<dbReference type="InterPro" id="IPR010288">
    <property type="entry name" value="EcsB_ABC"/>
</dbReference>
<feature type="transmembrane region" description="Helical" evidence="1">
    <location>
        <begin position="134"/>
        <end position="156"/>
    </location>
</feature>
<dbReference type="Pfam" id="PF05975">
    <property type="entry name" value="EcsB"/>
    <property type="match status" value="1"/>
</dbReference>